<evidence type="ECO:0000256" key="1">
    <source>
        <dbReference type="SAM" id="MobiDB-lite"/>
    </source>
</evidence>
<dbReference type="RefSeq" id="WP_021622158.1">
    <property type="nucleotide sequence ID" value="NZ_CABKST010000163.1"/>
</dbReference>
<dbReference type="Proteomes" id="UP000561326">
    <property type="component" value="Unassembled WGS sequence"/>
</dbReference>
<dbReference type="GeneID" id="92839674"/>
<sequence>MKKIVAFTLAACVVGSSVSAFAATTHHEKKMHTKSTHHAKHHGKMHIKEAKPHMPKTGAGGASEIE</sequence>
<comment type="caution">
    <text evidence="3">The sequence shown here is derived from an EMBL/GenBank/DDBJ whole genome shotgun (WGS) entry which is preliminary data.</text>
</comment>
<proteinExistence type="predicted"/>
<keyword evidence="2" id="KW-0732">Signal</keyword>
<accession>A0A848CY70</accession>
<evidence type="ECO:0000313" key="4">
    <source>
        <dbReference type="Proteomes" id="UP000561326"/>
    </source>
</evidence>
<dbReference type="AlphaFoldDB" id="A0A848CY70"/>
<name>A0A848CY70_ANEAE</name>
<reference evidence="3 4" key="1">
    <citation type="submission" date="2020-04" db="EMBL/GenBank/DDBJ databases">
        <authorList>
            <person name="Hitch T.C.A."/>
            <person name="Wylensek D."/>
            <person name="Clavel T."/>
        </authorList>
    </citation>
    <scope>NUCLEOTIDE SEQUENCE [LARGE SCALE GENOMIC DNA]</scope>
    <source>
        <strain evidence="3 4">WB01_D5_05</strain>
    </source>
</reference>
<feature type="region of interest" description="Disordered" evidence="1">
    <location>
        <begin position="25"/>
        <end position="66"/>
    </location>
</feature>
<evidence type="ECO:0000256" key="2">
    <source>
        <dbReference type="SAM" id="SignalP"/>
    </source>
</evidence>
<feature type="signal peptide" evidence="2">
    <location>
        <begin position="1"/>
        <end position="22"/>
    </location>
</feature>
<evidence type="ECO:0000313" key="3">
    <source>
        <dbReference type="EMBL" id="NME98200.1"/>
    </source>
</evidence>
<organism evidence="3 4">
    <name type="scientific">Aneurinibacillus aneurinilyticus</name>
    <name type="common">Bacillus aneurinolyticus</name>
    <dbReference type="NCBI Taxonomy" id="1391"/>
    <lineage>
        <taxon>Bacteria</taxon>
        <taxon>Bacillati</taxon>
        <taxon>Bacillota</taxon>
        <taxon>Bacilli</taxon>
        <taxon>Bacillales</taxon>
        <taxon>Paenibacillaceae</taxon>
        <taxon>Aneurinibacillus group</taxon>
        <taxon>Aneurinibacillus</taxon>
    </lineage>
</organism>
<gene>
    <name evidence="3" type="ORF">HF838_08000</name>
</gene>
<dbReference type="EMBL" id="JABAGO010000011">
    <property type="protein sequence ID" value="NME98200.1"/>
    <property type="molecule type" value="Genomic_DNA"/>
</dbReference>
<protein>
    <submittedName>
        <fullName evidence="3">Uncharacterized protein</fullName>
    </submittedName>
</protein>
<feature type="chain" id="PRO_5033068415" evidence="2">
    <location>
        <begin position="23"/>
        <end position="66"/>
    </location>
</feature>
<feature type="compositionally biased region" description="Basic residues" evidence="1">
    <location>
        <begin position="27"/>
        <end position="45"/>
    </location>
</feature>